<dbReference type="AlphaFoldDB" id="A0A6A6NPG6"/>
<feature type="compositionally biased region" description="Polar residues" evidence="1">
    <location>
        <begin position="240"/>
        <end position="257"/>
    </location>
</feature>
<feature type="region of interest" description="Disordered" evidence="1">
    <location>
        <begin position="94"/>
        <end position="131"/>
    </location>
</feature>
<feature type="compositionally biased region" description="Polar residues" evidence="1">
    <location>
        <begin position="298"/>
        <end position="309"/>
    </location>
</feature>
<organism evidence="3 4">
    <name type="scientific">Lineolata rhizophorae</name>
    <dbReference type="NCBI Taxonomy" id="578093"/>
    <lineage>
        <taxon>Eukaryota</taxon>
        <taxon>Fungi</taxon>
        <taxon>Dikarya</taxon>
        <taxon>Ascomycota</taxon>
        <taxon>Pezizomycotina</taxon>
        <taxon>Dothideomycetes</taxon>
        <taxon>Dothideomycetes incertae sedis</taxon>
        <taxon>Lineolatales</taxon>
        <taxon>Lineolataceae</taxon>
        <taxon>Lineolata</taxon>
    </lineage>
</organism>
<feature type="region of interest" description="Disordered" evidence="1">
    <location>
        <begin position="436"/>
        <end position="512"/>
    </location>
</feature>
<gene>
    <name evidence="3" type="ORF">BDY21DRAFT_374741</name>
</gene>
<evidence type="ECO:0000256" key="1">
    <source>
        <dbReference type="SAM" id="MobiDB-lite"/>
    </source>
</evidence>
<name>A0A6A6NPG6_9PEZI</name>
<keyword evidence="2" id="KW-0472">Membrane</keyword>
<dbReference type="OrthoDB" id="5411141at2759"/>
<feature type="transmembrane region" description="Helical" evidence="2">
    <location>
        <begin position="139"/>
        <end position="160"/>
    </location>
</feature>
<accession>A0A6A6NPG6</accession>
<dbReference type="Proteomes" id="UP000799766">
    <property type="component" value="Unassembled WGS sequence"/>
</dbReference>
<keyword evidence="4" id="KW-1185">Reference proteome</keyword>
<feature type="compositionally biased region" description="Basic residues" evidence="1">
    <location>
        <begin position="7"/>
        <end position="17"/>
    </location>
</feature>
<evidence type="ECO:0008006" key="5">
    <source>
        <dbReference type="Google" id="ProtNLM"/>
    </source>
</evidence>
<feature type="region of interest" description="Disordered" evidence="1">
    <location>
        <begin position="1"/>
        <end position="57"/>
    </location>
</feature>
<keyword evidence="2" id="KW-0812">Transmembrane</keyword>
<reference evidence="3" key="1">
    <citation type="journal article" date="2020" name="Stud. Mycol.">
        <title>101 Dothideomycetes genomes: a test case for predicting lifestyles and emergence of pathogens.</title>
        <authorList>
            <person name="Haridas S."/>
            <person name="Albert R."/>
            <person name="Binder M."/>
            <person name="Bloem J."/>
            <person name="Labutti K."/>
            <person name="Salamov A."/>
            <person name="Andreopoulos B."/>
            <person name="Baker S."/>
            <person name="Barry K."/>
            <person name="Bills G."/>
            <person name="Bluhm B."/>
            <person name="Cannon C."/>
            <person name="Castanera R."/>
            <person name="Culley D."/>
            <person name="Daum C."/>
            <person name="Ezra D."/>
            <person name="Gonzalez J."/>
            <person name="Henrissat B."/>
            <person name="Kuo A."/>
            <person name="Liang C."/>
            <person name="Lipzen A."/>
            <person name="Lutzoni F."/>
            <person name="Magnuson J."/>
            <person name="Mondo S."/>
            <person name="Nolan M."/>
            <person name="Ohm R."/>
            <person name="Pangilinan J."/>
            <person name="Park H.-J."/>
            <person name="Ramirez L."/>
            <person name="Alfaro M."/>
            <person name="Sun H."/>
            <person name="Tritt A."/>
            <person name="Yoshinaga Y."/>
            <person name="Zwiers L.-H."/>
            <person name="Turgeon B."/>
            <person name="Goodwin S."/>
            <person name="Spatafora J."/>
            <person name="Crous P."/>
            <person name="Grigoriev I."/>
        </authorList>
    </citation>
    <scope>NUCLEOTIDE SEQUENCE</scope>
    <source>
        <strain evidence="3">ATCC 16933</strain>
    </source>
</reference>
<evidence type="ECO:0000256" key="2">
    <source>
        <dbReference type="SAM" id="Phobius"/>
    </source>
</evidence>
<feature type="compositionally biased region" description="Low complexity" evidence="1">
    <location>
        <begin position="384"/>
        <end position="401"/>
    </location>
</feature>
<evidence type="ECO:0000313" key="3">
    <source>
        <dbReference type="EMBL" id="KAF2453685.1"/>
    </source>
</evidence>
<dbReference type="EMBL" id="MU001696">
    <property type="protein sequence ID" value="KAF2453685.1"/>
    <property type="molecule type" value="Genomic_DNA"/>
</dbReference>
<feature type="compositionally biased region" description="Acidic residues" evidence="1">
    <location>
        <begin position="28"/>
        <end position="57"/>
    </location>
</feature>
<feature type="region of interest" description="Disordered" evidence="1">
    <location>
        <begin position="180"/>
        <end position="405"/>
    </location>
</feature>
<keyword evidence="2" id="KW-1133">Transmembrane helix</keyword>
<protein>
    <recommendedName>
        <fullName evidence="5">Transmembrane protein</fullName>
    </recommendedName>
</protein>
<proteinExistence type="predicted"/>
<feature type="compositionally biased region" description="Low complexity" evidence="1">
    <location>
        <begin position="94"/>
        <end position="121"/>
    </location>
</feature>
<feature type="compositionally biased region" description="Polar residues" evidence="1">
    <location>
        <begin position="324"/>
        <end position="340"/>
    </location>
</feature>
<sequence length="541" mass="57161">MRFTGAHAKRSVHHVRTATRYPRQAPAEDTDSGEDSDSDEEDGVESDDSDDSDDEMDASEMLGLEPSVMPNAADSLVTNGDDSVTFTLAPSAAATTSPDNANPFNLQTPAATNAPTTPMPNRGGGGGGEEGLSQGTQHLLIAAGSIGGTILILFIIMFIVRARTGASYGDLLRFRVPRRKQDMEPGPGWNNNPVPSYEWGGRSSPDSKEPSVTRSRKTWLPPPRPAPARGTMFGAPSTVGPDSSVSQQPPRTVTSVSRRADRPTADENPVMRSFLEEKTPTKPQAQAPWQQPLEHPNHQQGASISSTGREPSVAEDQLIDDYNKSTMTPLDTASGPQQRPESVLPPPPALGSAASGRPQLRSFFLGGLPTPTPKISRFSWTNSQAPTTPHQAPAAAAAAAADGQRYSVATSRSSVARYRTVDSWVNHQANRLEEQRLRDELATPTTAGGMPRGGPPEPVPDVPDRYRESAGVVAGQASGGSAAGPATEVDGGAQEGSTAGVHKHTPSDASVFRQHPGTEVVIQQQRLIPSDVLDSGVKPAL</sequence>
<evidence type="ECO:0000313" key="4">
    <source>
        <dbReference type="Proteomes" id="UP000799766"/>
    </source>
</evidence>